<evidence type="ECO:0000259" key="3">
    <source>
        <dbReference type="Pfam" id="PF02913"/>
    </source>
</evidence>
<dbReference type="Pfam" id="PF02913">
    <property type="entry name" value="FAD-oxidase_C"/>
    <property type="match status" value="1"/>
</dbReference>
<dbReference type="InterPro" id="IPR016164">
    <property type="entry name" value="FAD-linked_Oxase-like_C"/>
</dbReference>
<dbReference type="GO" id="GO:0008609">
    <property type="term" value="F:alkylglycerone-phosphate synthase activity"/>
    <property type="evidence" value="ECO:0007669"/>
    <property type="project" value="InterPro"/>
</dbReference>
<sequence>MTAGLGLLSDTFETAITWDQWPEFDGEVRERVGRALRETLGEDAQLSCRFTHVYADGPAPYYSFSGPVEIGNELESWQVIKDAAVDAVIDAGGTVTHHHAVGRMHRDGWERQRPELFGEVLRAAKHSLDPHGVLNPGVLFDS</sequence>
<protein>
    <recommendedName>
        <fullName evidence="3">FAD-binding oxidoreductase/transferase type 4 C-terminal domain-containing protein</fullName>
    </recommendedName>
</protein>
<dbReference type="Gene3D" id="3.30.300.330">
    <property type="match status" value="1"/>
</dbReference>
<dbReference type="InterPro" id="IPR004113">
    <property type="entry name" value="FAD-bd_oxidored_4_C"/>
</dbReference>
<name>A0A382J224_9ZZZZ</name>
<dbReference type="SUPFAM" id="SSF55103">
    <property type="entry name" value="FAD-linked oxidases, C-terminal domain"/>
    <property type="match status" value="1"/>
</dbReference>
<dbReference type="AlphaFoldDB" id="A0A382J224"/>
<evidence type="ECO:0000313" key="4">
    <source>
        <dbReference type="EMBL" id="SVC05133.1"/>
    </source>
</evidence>
<reference evidence="4" key="1">
    <citation type="submission" date="2018-05" db="EMBL/GenBank/DDBJ databases">
        <authorList>
            <person name="Lanie J.A."/>
            <person name="Ng W.-L."/>
            <person name="Kazmierczak K.M."/>
            <person name="Andrzejewski T.M."/>
            <person name="Davidsen T.M."/>
            <person name="Wayne K.J."/>
            <person name="Tettelin H."/>
            <person name="Glass J.I."/>
            <person name="Rusch D."/>
            <person name="Podicherti R."/>
            <person name="Tsui H.-C.T."/>
            <person name="Winkler M.E."/>
        </authorList>
    </citation>
    <scope>NUCLEOTIDE SEQUENCE</scope>
</reference>
<dbReference type="PANTHER" id="PTHR46568">
    <property type="entry name" value="ALKYLDIHYDROXYACETONEPHOSPHATE SYNTHASE, PEROXISOMAL"/>
    <property type="match status" value="1"/>
</dbReference>
<feature type="domain" description="FAD-binding oxidoreductase/transferase type 4 C-terminal" evidence="3">
    <location>
        <begin position="7"/>
        <end position="137"/>
    </location>
</feature>
<keyword evidence="1" id="KW-0285">Flavoprotein</keyword>
<dbReference type="InterPro" id="IPR025650">
    <property type="entry name" value="Alkyl-DHAP_Synthase"/>
</dbReference>
<keyword evidence="2" id="KW-0274">FAD</keyword>
<proteinExistence type="predicted"/>
<dbReference type="EMBL" id="UINC01070748">
    <property type="protein sequence ID" value="SVC05133.1"/>
    <property type="molecule type" value="Genomic_DNA"/>
</dbReference>
<gene>
    <name evidence="4" type="ORF">METZ01_LOCUS257987</name>
</gene>
<dbReference type="PANTHER" id="PTHR46568:SF1">
    <property type="entry name" value="ALKYLDIHYDROXYACETONEPHOSPHATE SYNTHASE, PEROXISOMAL"/>
    <property type="match status" value="1"/>
</dbReference>
<dbReference type="GO" id="GO:0050660">
    <property type="term" value="F:flavin adenine dinucleotide binding"/>
    <property type="evidence" value="ECO:0007669"/>
    <property type="project" value="InterPro"/>
</dbReference>
<evidence type="ECO:0000256" key="2">
    <source>
        <dbReference type="ARBA" id="ARBA00022827"/>
    </source>
</evidence>
<accession>A0A382J224</accession>
<evidence type="ECO:0000256" key="1">
    <source>
        <dbReference type="ARBA" id="ARBA00022630"/>
    </source>
</evidence>
<organism evidence="4">
    <name type="scientific">marine metagenome</name>
    <dbReference type="NCBI Taxonomy" id="408172"/>
    <lineage>
        <taxon>unclassified sequences</taxon>
        <taxon>metagenomes</taxon>
        <taxon>ecological metagenomes</taxon>
    </lineage>
</organism>
<dbReference type="GO" id="GO:0008610">
    <property type="term" value="P:lipid biosynthetic process"/>
    <property type="evidence" value="ECO:0007669"/>
    <property type="project" value="InterPro"/>
</dbReference>